<gene>
    <name evidence="2" type="ORF">NIES30_24380</name>
</gene>
<name>A0A1U7IYL5_9CYAN</name>
<feature type="domain" description="DUF6883" evidence="1">
    <location>
        <begin position="19"/>
        <end position="111"/>
    </location>
</feature>
<reference evidence="2 3" key="1">
    <citation type="submission" date="2016-11" db="EMBL/GenBank/DDBJ databases">
        <title>Draft Genome Sequences of Nine Cyanobacterial Strains from Diverse Habitats.</title>
        <authorList>
            <person name="Zhu T."/>
            <person name="Hou S."/>
            <person name="Lu X."/>
            <person name="Hess W.R."/>
        </authorList>
    </citation>
    <scope>NUCLEOTIDE SEQUENCE [LARGE SCALE GENOMIC DNA]</scope>
    <source>
        <strain evidence="2 3">NIES-30</strain>
    </source>
</reference>
<sequence length="118" mass="12911">MASAESLPEKFDFPLEKAEYLFSATGKPGQGGDKQRFWTGIMGFRSSTAIRTAILSAVTPEDLVYQSQNEYGKIYRAYLLLNSPSGLVRRVRTVWIVESGTSAARFVTAVPDRAGGLS</sequence>
<dbReference type="Proteomes" id="UP000185557">
    <property type="component" value="Unassembled WGS sequence"/>
</dbReference>
<dbReference type="EMBL" id="MRCG01000030">
    <property type="protein sequence ID" value="OKH43694.1"/>
    <property type="molecule type" value="Genomic_DNA"/>
</dbReference>
<accession>A0A1U7IYL5</accession>
<comment type="caution">
    <text evidence="2">The sequence shown here is derived from an EMBL/GenBank/DDBJ whole genome shotgun (WGS) entry which is preliminary data.</text>
</comment>
<dbReference type="InterPro" id="IPR049250">
    <property type="entry name" value="DUF6883"/>
</dbReference>
<proteinExistence type="predicted"/>
<dbReference type="STRING" id="549789.NIES30_24380"/>
<protein>
    <recommendedName>
        <fullName evidence="1">DUF6883 domain-containing protein</fullName>
    </recommendedName>
</protein>
<evidence type="ECO:0000313" key="3">
    <source>
        <dbReference type="Proteomes" id="UP000185557"/>
    </source>
</evidence>
<keyword evidence="3" id="KW-1185">Reference proteome</keyword>
<evidence type="ECO:0000313" key="2">
    <source>
        <dbReference type="EMBL" id="OKH43694.1"/>
    </source>
</evidence>
<dbReference type="Pfam" id="PF21814">
    <property type="entry name" value="DUF6883"/>
    <property type="match status" value="1"/>
</dbReference>
<dbReference type="AlphaFoldDB" id="A0A1U7IYL5"/>
<dbReference type="OrthoDB" id="426897at2"/>
<organism evidence="2 3">
    <name type="scientific">Phormidium tenue NIES-30</name>
    <dbReference type="NCBI Taxonomy" id="549789"/>
    <lineage>
        <taxon>Bacteria</taxon>
        <taxon>Bacillati</taxon>
        <taxon>Cyanobacteriota</taxon>
        <taxon>Cyanophyceae</taxon>
        <taxon>Oscillatoriophycideae</taxon>
        <taxon>Oscillatoriales</taxon>
        <taxon>Oscillatoriaceae</taxon>
        <taxon>Phormidium</taxon>
    </lineage>
</organism>
<dbReference type="RefSeq" id="WP_073611058.1">
    <property type="nucleotide sequence ID" value="NZ_MRCG01000030.1"/>
</dbReference>
<evidence type="ECO:0000259" key="1">
    <source>
        <dbReference type="Pfam" id="PF21814"/>
    </source>
</evidence>